<organism evidence="1 2">
    <name type="scientific">Thomasclavelia spiroformis</name>
    <dbReference type="NCBI Taxonomy" id="29348"/>
    <lineage>
        <taxon>Bacteria</taxon>
        <taxon>Bacillati</taxon>
        <taxon>Bacillota</taxon>
        <taxon>Erysipelotrichia</taxon>
        <taxon>Erysipelotrichales</taxon>
        <taxon>Coprobacillaceae</taxon>
        <taxon>Thomasclavelia</taxon>
    </lineage>
</organism>
<gene>
    <name evidence="1" type="ORF">B5E91_03485</name>
</gene>
<proteinExistence type="predicted"/>
<evidence type="ECO:0000313" key="1">
    <source>
        <dbReference type="EMBL" id="OUQ05882.1"/>
    </source>
</evidence>
<name>A0A1Y4QMX5_9FIRM</name>
<evidence type="ECO:0000313" key="2">
    <source>
        <dbReference type="Proteomes" id="UP000196258"/>
    </source>
</evidence>
<accession>A0A1Y4QMX5</accession>
<sequence>MSYDLKIGLIDVDSHNFPNLCLMKLSAYHKAKGHTVEWWNAKGRYDLVYKSRVFTDTYSKDTITVTNAEQVIFGGTGYDTKNRLPPEVEHSYPDYSIYPQFFGIAYGFLSRGCPRNCGFCIVSSKEGRKSVKVADLSEFWKWQPEIKIMDANLLACPDHENLIEQLIRSRAWVDFSQGLDIRLVNRDNVSLLNRVRIKAVHFAWDNPDEDLTGYFQRFLDLTAIKSSRQRRVYVLTNYGSTHEQDLYRVNTLRAMGFDPYVMIYERPTAPPVTRHLQRWVNNKRLFYAVPRFEDYIPGRKEV</sequence>
<protein>
    <submittedName>
        <fullName evidence="1">Radical SAM protein</fullName>
    </submittedName>
</protein>
<dbReference type="InterPro" id="IPR058240">
    <property type="entry name" value="rSAM_sf"/>
</dbReference>
<dbReference type="EMBL" id="NFLB01000003">
    <property type="protein sequence ID" value="OUQ05882.1"/>
    <property type="molecule type" value="Genomic_DNA"/>
</dbReference>
<dbReference type="Proteomes" id="UP000196258">
    <property type="component" value="Unassembled WGS sequence"/>
</dbReference>
<dbReference type="SUPFAM" id="SSF102114">
    <property type="entry name" value="Radical SAM enzymes"/>
    <property type="match status" value="1"/>
</dbReference>
<comment type="caution">
    <text evidence="1">The sequence shown here is derived from an EMBL/GenBank/DDBJ whole genome shotgun (WGS) entry which is preliminary data.</text>
</comment>
<reference evidence="2" key="1">
    <citation type="submission" date="2017-04" db="EMBL/GenBank/DDBJ databases">
        <title>Function of individual gut microbiota members based on whole genome sequencing of pure cultures obtained from chicken caecum.</title>
        <authorList>
            <person name="Medvecky M."/>
            <person name="Cejkova D."/>
            <person name="Polansky O."/>
            <person name="Karasova D."/>
            <person name="Kubasova T."/>
            <person name="Cizek A."/>
            <person name="Rychlik I."/>
        </authorList>
    </citation>
    <scope>NUCLEOTIDE SEQUENCE [LARGE SCALE GENOMIC DNA]</scope>
    <source>
        <strain evidence="2">An149</strain>
    </source>
</reference>
<dbReference type="AlphaFoldDB" id="A0A1Y4QMX5"/>